<keyword evidence="5 8" id="KW-0418">Kinase</keyword>
<evidence type="ECO:0000256" key="3">
    <source>
        <dbReference type="ARBA" id="ARBA00022727"/>
    </source>
</evidence>
<evidence type="ECO:0000256" key="4">
    <source>
        <dbReference type="ARBA" id="ARBA00022741"/>
    </source>
</evidence>
<dbReference type="Pfam" id="PF02223">
    <property type="entry name" value="Thymidylate_kin"/>
    <property type="match status" value="1"/>
</dbReference>
<feature type="domain" description="Thymidylate kinase-like" evidence="9">
    <location>
        <begin position="8"/>
        <end position="205"/>
    </location>
</feature>
<dbReference type="RefSeq" id="WP_286353997.1">
    <property type="nucleotide sequence ID" value="NZ_AP027079.1"/>
</dbReference>
<dbReference type="CDD" id="cd01672">
    <property type="entry name" value="TMPK"/>
    <property type="match status" value="1"/>
</dbReference>
<dbReference type="EC" id="2.7.4.9" evidence="8"/>
<dbReference type="HAMAP" id="MF_00165">
    <property type="entry name" value="Thymidylate_kinase"/>
    <property type="match status" value="1"/>
</dbReference>
<dbReference type="EMBL" id="AP027079">
    <property type="protein sequence ID" value="BDU70278.1"/>
    <property type="molecule type" value="Genomic_DNA"/>
</dbReference>
<dbReference type="Proteomes" id="UP001242010">
    <property type="component" value="Chromosome"/>
</dbReference>
<keyword evidence="3 8" id="KW-0545">Nucleotide biosynthesis</keyword>
<keyword evidence="6 8" id="KW-0067">ATP-binding</keyword>
<reference evidence="11" key="1">
    <citation type="journal article" date="2023" name="Int. J. Syst. Evol. Microbiol.">
        <title>Mesoterricola silvestris gen. nov., sp. nov., Mesoterricola sediminis sp. nov., Geothrix oryzae sp. nov., Geothrix edaphica sp. nov., Geothrix rubra sp. nov., and Geothrix limicola sp. nov., six novel members of Acidobacteriota isolated from soils.</title>
        <authorList>
            <person name="Itoh H."/>
            <person name="Sugisawa Y."/>
            <person name="Mise K."/>
            <person name="Xu Z."/>
            <person name="Kuniyasu M."/>
            <person name="Ushijima N."/>
            <person name="Kawano K."/>
            <person name="Kobayashi E."/>
            <person name="Shiratori Y."/>
            <person name="Masuda Y."/>
            <person name="Senoo K."/>
        </authorList>
    </citation>
    <scope>NUCLEOTIDE SEQUENCE [LARGE SCALE GENOMIC DNA]</scope>
    <source>
        <strain evidence="11">Red222</strain>
    </source>
</reference>
<dbReference type="SUPFAM" id="SSF52540">
    <property type="entry name" value="P-loop containing nucleoside triphosphate hydrolases"/>
    <property type="match status" value="1"/>
</dbReference>
<comment type="similarity">
    <text evidence="1 8">Belongs to the thymidylate kinase family.</text>
</comment>
<evidence type="ECO:0000256" key="7">
    <source>
        <dbReference type="ARBA" id="ARBA00048743"/>
    </source>
</evidence>
<comment type="catalytic activity">
    <reaction evidence="7 8">
        <text>dTMP + ATP = dTDP + ADP</text>
        <dbReference type="Rhea" id="RHEA:13517"/>
        <dbReference type="ChEBI" id="CHEBI:30616"/>
        <dbReference type="ChEBI" id="CHEBI:58369"/>
        <dbReference type="ChEBI" id="CHEBI:63528"/>
        <dbReference type="ChEBI" id="CHEBI:456216"/>
        <dbReference type="EC" id="2.7.4.9"/>
    </reaction>
</comment>
<dbReference type="PROSITE" id="PS01331">
    <property type="entry name" value="THYMIDYLATE_KINASE"/>
    <property type="match status" value="1"/>
</dbReference>
<evidence type="ECO:0000313" key="11">
    <source>
        <dbReference type="Proteomes" id="UP001242010"/>
    </source>
</evidence>
<evidence type="ECO:0000256" key="6">
    <source>
        <dbReference type="ARBA" id="ARBA00022840"/>
    </source>
</evidence>
<dbReference type="GO" id="GO:0016301">
    <property type="term" value="F:kinase activity"/>
    <property type="evidence" value="ECO:0007669"/>
    <property type="project" value="UniProtKB-KW"/>
</dbReference>
<keyword evidence="2 8" id="KW-0808">Transferase</keyword>
<name>A0ABM8DT84_9BACT</name>
<evidence type="ECO:0000259" key="9">
    <source>
        <dbReference type="Pfam" id="PF02223"/>
    </source>
</evidence>
<accession>A0ABM8DT84</accession>
<evidence type="ECO:0000256" key="2">
    <source>
        <dbReference type="ARBA" id="ARBA00022679"/>
    </source>
</evidence>
<protein>
    <recommendedName>
        <fullName evidence="8">Thymidylate kinase</fullName>
        <ecNumber evidence="8">2.7.4.9</ecNumber>
    </recommendedName>
    <alternativeName>
        <fullName evidence="8">dTMP kinase</fullName>
    </alternativeName>
</protein>
<evidence type="ECO:0000256" key="8">
    <source>
        <dbReference type="HAMAP-Rule" id="MF_00165"/>
    </source>
</evidence>
<keyword evidence="11" id="KW-1185">Reference proteome</keyword>
<gene>
    <name evidence="8 10" type="primary">tmk</name>
    <name evidence="10" type="ORF">GETHOR_23790</name>
</gene>
<evidence type="ECO:0000256" key="1">
    <source>
        <dbReference type="ARBA" id="ARBA00009776"/>
    </source>
</evidence>
<dbReference type="InterPro" id="IPR039430">
    <property type="entry name" value="Thymidylate_kin-like_dom"/>
</dbReference>
<evidence type="ECO:0000313" key="10">
    <source>
        <dbReference type="EMBL" id="BDU70278.1"/>
    </source>
</evidence>
<organism evidence="10 11">
    <name type="scientific">Geothrix oryzae</name>
    <dbReference type="NCBI Taxonomy" id="2927975"/>
    <lineage>
        <taxon>Bacteria</taxon>
        <taxon>Pseudomonadati</taxon>
        <taxon>Acidobacteriota</taxon>
        <taxon>Holophagae</taxon>
        <taxon>Holophagales</taxon>
        <taxon>Holophagaceae</taxon>
        <taxon>Geothrix</taxon>
    </lineage>
</organism>
<keyword evidence="4 8" id="KW-0547">Nucleotide-binding</keyword>
<dbReference type="InterPro" id="IPR018095">
    <property type="entry name" value="Thymidylate_kin_CS"/>
</dbReference>
<comment type="function">
    <text evidence="8">Phosphorylation of dTMP to form dTDP in both de novo and salvage pathways of dTTP synthesis.</text>
</comment>
<dbReference type="InterPro" id="IPR018094">
    <property type="entry name" value="Thymidylate_kinase"/>
</dbReference>
<feature type="binding site" evidence="8">
    <location>
        <begin position="10"/>
        <end position="17"/>
    </location>
    <ligand>
        <name>ATP</name>
        <dbReference type="ChEBI" id="CHEBI:30616"/>
    </ligand>
</feature>
<dbReference type="InterPro" id="IPR027417">
    <property type="entry name" value="P-loop_NTPase"/>
</dbReference>
<proteinExistence type="inferred from homology"/>
<dbReference type="PANTHER" id="PTHR10344">
    <property type="entry name" value="THYMIDYLATE KINASE"/>
    <property type="match status" value="1"/>
</dbReference>
<dbReference type="PANTHER" id="PTHR10344:SF4">
    <property type="entry name" value="UMP-CMP KINASE 2, MITOCHONDRIAL"/>
    <property type="match status" value="1"/>
</dbReference>
<evidence type="ECO:0000256" key="5">
    <source>
        <dbReference type="ARBA" id="ARBA00022777"/>
    </source>
</evidence>
<dbReference type="NCBIfam" id="TIGR00041">
    <property type="entry name" value="DTMP_kinase"/>
    <property type="match status" value="1"/>
</dbReference>
<dbReference type="Gene3D" id="3.40.50.300">
    <property type="entry name" value="P-loop containing nucleotide triphosphate hydrolases"/>
    <property type="match status" value="1"/>
</dbReference>
<sequence length="221" mass="24347">MRGVFITIEGVEGSGKSTQLLRLSERLRHLGLPLVVSKEPGGTALGRELRRLLLERHASGETWCADAELLLFYADRAQHLETVIRPALAEGKVVLVDRFEDSTRAYQGASGVPEAALDRLSELVLRGLRPSLTVVLDMDPELSLQRVEVRNLSLGAEFAETRFDNAALEFHRKVRNRFLAIAQSHPGRVALVPARDPVDQVEAAIWARVAPLLRSAGFGVD</sequence>